<dbReference type="GO" id="GO:0016042">
    <property type="term" value="P:lipid catabolic process"/>
    <property type="evidence" value="ECO:0007669"/>
    <property type="project" value="UniProtKB-UniRule"/>
</dbReference>
<evidence type="ECO:0000313" key="10">
    <source>
        <dbReference type="Proteomes" id="UP000016931"/>
    </source>
</evidence>
<dbReference type="PANTHER" id="PTHR14226:SF10">
    <property type="entry name" value="TRIACYLGLYCEROL LIPASE 4-RELATED"/>
    <property type="match status" value="1"/>
</dbReference>
<feature type="active site" description="Nucleophile" evidence="5">
    <location>
        <position position="257"/>
    </location>
</feature>
<sequence>MAWLLGTTLPTCGKYGDHSEQEDGSPTKSGSKTVPSKPSQWLPSLPGATYAPFQIAEDLLDTVRWTGLFGQHTKSKAEAAKALQELRMRAAENGQEWRASAQQLDMLEGNDFWRLEDEEDEDYDVALLRNRLRALKQAINNRDMEAMLYHIRNHLKRDLGGMCNPELYRHCRVGTKFLIDEYTTVVSYTIEQLIDYCENDPTADVKRYNETLKLARTSFGKTALMLSGGGTLGMCHIGVVKSLIEEGLLPSIVCGASAGSIVGSVLCTHKRDVILAKLDELQKGDLKVFQSDDEMPGWIGATVNILKGEPAFNVGNLCRVMRNLLGDITFKEAYNLTRMILNIHVSCKDKHNVPRLLNYISAPNVVIWSAVASSCAVPYVFEAPGLKCKNAATGEIELWGHLDHKYIDGSIQADLPSATLERMFNVNNFIACQVNPHVQHFLQSEQVSNSTLLQNVLSVSKSNFIFALDNFMESIWDPFLLKMLHAVITQKYDGDITILPEISWVGILKILANPTHEFMEQATRHGERATWPKIDRIRNTVAIELDLERAVNSTTAASIMKSQNRGKRHKRASSTRSEFGLSRTRSQIGSFEDAIAVPRLVRGRSKLSHNPIRSMIEGSTLSPFQLASLNAGDTVLSSSDEKCSGHSSPTTSYEDEDFDDVANRGVAERPVGGGLDIRDADRRLTAFLSQPVSPSMSYKNFFATESPSRPTSPDLRRAFNGLHMSSIGSPTPSPERKRSQRKSTLAPKGP</sequence>
<keyword evidence="3 5" id="KW-0442">Lipid degradation</keyword>
<dbReference type="InterPro" id="IPR002641">
    <property type="entry name" value="PNPLA_dom"/>
</dbReference>
<keyword evidence="2 5" id="KW-0378">Hydrolase</keyword>
<gene>
    <name evidence="9" type="ORF">SEPMUDRAFT_145674</name>
</gene>
<reference evidence="9 10" key="1">
    <citation type="journal article" date="2012" name="PLoS Pathog.">
        <title>Diverse lifestyles and strategies of plant pathogenesis encoded in the genomes of eighteen Dothideomycetes fungi.</title>
        <authorList>
            <person name="Ohm R.A."/>
            <person name="Feau N."/>
            <person name="Henrissat B."/>
            <person name="Schoch C.L."/>
            <person name="Horwitz B.A."/>
            <person name="Barry K.W."/>
            <person name="Condon B.J."/>
            <person name="Copeland A.C."/>
            <person name="Dhillon B."/>
            <person name="Glaser F."/>
            <person name="Hesse C.N."/>
            <person name="Kosti I."/>
            <person name="LaButti K."/>
            <person name="Lindquist E.A."/>
            <person name="Lucas S."/>
            <person name="Salamov A.A."/>
            <person name="Bradshaw R.E."/>
            <person name="Ciuffetti L."/>
            <person name="Hamelin R.C."/>
            <person name="Kema G.H.J."/>
            <person name="Lawrence C."/>
            <person name="Scott J.A."/>
            <person name="Spatafora J.W."/>
            <person name="Turgeon B.G."/>
            <person name="de Wit P.J.G.M."/>
            <person name="Zhong S."/>
            <person name="Goodwin S.B."/>
            <person name="Grigoriev I.V."/>
        </authorList>
    </citation>
    <scope>NUCLEOTIDE SEQUENCE [LARGE SCALE GENOMIC DNA]</scope>
    <source>
        <strain evidence="9 10">SO2202</strain>
    </source>
</reference>
<evidence type="ECO:0000256" key="5">
    <source>
        <dbReference type="PROSITE-ProRule" id="PRU01161"/>
    </source>
</evidence>
<dbReference type="HOGENOM" id="CLU_009031_1_2_1"/>
<dbReference type="GO" id="GO:0006641">
    <property type="term" value="P:triglyceride metabolic process"/>
    <property type="evidence" value="ECO:0007669"/>
    <property type="project" value="UniProtKB-ARBA"/>
</dbReference>
<proteinExistence type="inferred from homology"/>
<protein>
    <recommendedName>
        <fullName evidence="6">Patatin-like phospholipase domain-containing protein</fullName>
        <ecNumber evidence="6">3.1.1.-</ecNumber>
    </recommendedName>
</protein>
<name>N1QLB9_SPHMS</name>
<dbReference type="Gene3D" id="3.40.1090.10">
    <property type="entry name" value="Cytosolic phospholipase A2 catalytic domain"/>
    <property type="match status" value="2"/>
</dbReference>
<dbReference type="STRING" id="692275.N1QLB9"/>
<dbReference type="OrthoDB" id="10049244at2759"/>
<keyword evidence="4 5" id="KW-0443">Lipid metabolism</keyword>
<dbReference type="Proteomes" id="UP000016931">
    <property type="component" value="Unassembled WGS sequence"/>
</dbReference>
<feature type="region of interest" description="Disordered" evidence="7">
    <location>
        <begin position="635"/>
        <end position="656"/>
    </location>
</feature>
<dbReference type="EMBL" id="KB456260">
    <property type="protein sequence ID" value="EMF16423.1"/>
    <property type="molecule type" value="Genomic_DNA"/>
</dbReference>
<feature type="active site" description="Proton acceptor" evidence="5">
    <location>
        <position position="408"/>
    </location>
</feature>
<keyword evidence="10" id="KW-1185">Reference proteome</keyword>
<feature type="compositionally biased region" description="Basic residues" evidence="7">
    <location>
        <begin position="564"/>
        <end position="573"/>
    </location>
</feature>
<feature type="region of interest" description="Disordered" evidence="7">
    <location>
        <begin position="13"/>
        <end position="43"/>
    </location>
</feature>
<dbReference type="AlphaFoldDB" id="N1QLB9"/>
<feature type="compositionally biased region" description="Polar residues" evidence="7">
    <location>
        <begin position="24"/>
        <end position="42"/>
    </location>
</feature>
<dbReference type="GO" id="GO:0004806">
    <property type="term" value="F:triacylglycerol lipase activity"/>
    <property type="evidence" value="ECO:0007669"/>
    <property type="project" value="InterPro"/>
</dbReference>
<evidence type="ECO:0000256" key="1">
    <source>
        <dbReference type="ARBA" id="ARBA00002682"/>
    </source>
</evidence>
<dbReference type="RefSeq" id="XP_016764544.1">
    <property type="nucleotide sequence ID" value="XM_016903193.1"/>
</dbReference>
<evidence type="ECO:0000313" key="9">
    <source>
        <dbReference type="EMBL" id="EMF16423.1"/>
    </source>
</evidence>
<organism evidence="9 10">
    <name type="scientific">Sphaerulina musiva (strain SO2202)</name>
    <name type="common">Poplar stem canker fungus</name>
    <name type="synonym">Septoria musiva</name>
    <dbReference type="NCBI Taxonomy" id="692275"/>
    <lineage>
        <taxon>Eukaryota</taxon>
        <taxon>Fungi</taxon>
        <taxon>Dikarya</taxon>
        <taxon>Ascomycota</taxon>
        <taxon>Pezizomycotina</taxon>
        <taxon>Dothideomycetes</taxon>
        <taxon>Dothideomycetidae</taxon>
        <taxon>Mycosphaerellales</taxon>
        <taxon>Mycosphaerellaceae</taxon>
        <taxon>Sphaerulina</taxon>
    </lineage>
</organism>
<dbReference type="SUPFAM" id="SSF52151">
    <property type="entry name" value="FabD/lysophospholipase-like"/>
    <property type="match status" value="1"/>
</dbReference>
<dbReference type="EC" id="3.1.1.-" evidence="6"/>
<comment type="similarity">
    <text evidence="6">Belongs to the PLPL family.</text>
</comment>
<dbReference type="Pfam" id="PF11815">
    <property type="entry name" value="DUF3336"/>
    <property type="match status" value="1"/>
</dbReference>
<evidence type="ECO:0000256" key="3">
    <source>
        <dbReference type="ARBA" id="ARBA00022963"/>
    </source>
</evidence>
<evidence type="ECO:0000256" key="2">
    <source>
        <dbReference type="ARBA" id="ARBA00022801"/>
    </source>
</evidence>
<dbReference type="InterPro" id="IPR016035">
    <property type="entry name" value="Acyl_Trfase/lysoPLipase"/>
</dbReference>
<dbReference type="Pfam" id="PF01734">
    <property type="entry name" value="Patatin"/>
    <property type="match status" value="1"/>
</dbReference>
<evidence type="ECO:0000256" key="4">
    <source>
        <dbReference type="ARBA" id="ARBA00023098"/>
    </source>
</evidence>
<feature type="region of interest" description="Disordered" evidence="7">
    <location>
        <begin position="703"/>
        <end position="750"/>
    </location>
</feature>
<dbReference type="InterPro" id="IPR050301">
    <property type="entry name" value="NTE"/>
</dbReference>
<accession>N1QLB9</accession>
<dbReference type="eggNOG" id="KOG2214">
    <property type="taxonomic scope" value="Eukaryota"/>
</dbReference>
<feature type="domain" description="PNPLA" evidence="8">
    <location>
        <begin position="224"/>
        <end position="421"/>
    </location>
</feature>
<comment type="function">
    <text evidence="6">Lipid hydrolase.</text>
</comment>
<dbReference type="GeneID" id="27900330"/>
<evidence type="ECO:0000256" key="7">
    <source>
        <dbReference type="SAM" id="MobiDB-lite"/>
    </source>
</evidence>
<dbReference type="PANTHER" id="PTHR14226">
    <property type="entry name" value="NEUROPATHY TARGET ESTERASE/SWISS CHEESE D.MELANOGASTER"/>
    <property type="match status" value="1"/>
</dbReference>
<dbReference type="GO" id="GO:0016020">
    <property type="term" value="C:membrane"/>
    <property type="evidence" value="ECO:0007669"/>
    <property type="project" value="UniProtKB-SubCell"/>
</dbReference>
<evidence type="ECO:0000256" key="6">
    <source>
        <dbReference type="RuleBase" id="RU362055"/>
    </source>
</evidence>
<dbReference type="OMA" id="AQMFTDY"/>
<feature type="region of interest" description="Disordered" evidence="7">
    <location>
        <begin position="557"/>
        <end position="582"/>
    </location>
</feature>
<dbReference type="InterPro" id="IPR021771">
    <property type="entry name" value="Triacylglycerol_lipase_N"/>
</dbReference>
<comment type="caution">
    <text evidence="5">Lacks conserved residue(s) required for the propagation of feature annotation.</text>
</comment>
<evidence type="ECO:0000259" key="8">
    <source>
        <dbReference type="PROSITE" id="PS51635"/>
    </source>
</evidence>
<comment type="function">
    <text evidence="1">Probable lipid hydrolase.</text>
</comment>
<dbReference type="PROSITE" id="PS51635">
    <property type="entry name" value="PNPLA"/>
    <property type="match status" value="1"/>
</dbReference>
<comment type="subcellular location">
    <subcellularLocation>
        <location evidence="6">Membrane</location>
        <topology evidence="6">Single-pass membrane protein</topology>
    </subcellularLocation>
</comment>
<feature type="short sequence motif" description="GXSXG" evidence="5">
    <location>
        <begin position="255"/>
        <end position="259"/>
    </location>
</feature>
<feature type="short sequence motif" description="GXGXXG" evidence="5">
    <location>
        <begin position="228"/>
        <end position="233"/>
    </location>
</feature>